<sequence>MTPSSASPPGSAMAASAKVSRLTTVALFSPTPTPSGPKPIKHRARAPPPPISISMDPSLVDPSHLQALMVACAHSCALRLSPAVPASHVEPVDLSKLRRALTHSFIVVSVFCGARFLTDDREGEGEGDGQRLLGLGLNLDLALGRQDEQRLVGFGRAVSDLGLTASVHDVVVHPSLQRRGIGRKIVGKITRVLHSRGIYDISALCTERDRPFFEACGFGDDMMGSTTMLYTRNTRKYMAQ</sequence>
<dbReference type="CDD" id="cd04301">
    <property type="entry name" value="NAT_SF"/>
    <property type="match status" value="1"/>
</dbReference>
<dbReference type="AlphaFoldDB" id="A0AAQ3XHV6"/>
<keyword evidence="4" id="KW-1185">Reference proteome</keyword>
<dbReference type="GO" id="GO:0008080">
    <property type="term" value="F:N-acetyltransferase activity"/>
    <property type="evidence" value="ECO:0007669"/>
    <property type="project" value="TreeGrafter"/>
</dbReference>
<dbReference type="Gene3D" id="3.40.630.30">
    <property type="match status" value="1"/>
</dbReference>
<dbReference type="InterPro" id="IPR039143">
    <property type="entry name" value="GNPNAT1-like"/>
</dbReference>
<reference evidence="3 4" key="1">
    <citation type="submission" date="2024-02" db="EMBL/GenBank/DDBJ databases">
        <title>High-quality chromosome-scale genome assembly of Pensacola bahiagrass (Paspalum notatum Flugge var. saurae).</title>
        <authorList>
            <person name="Vega J.M."/>
            <person name="Podio M."/>
            <person name="Orjuela J."/>
            <person name="Siena L.A."/>
            <person name="Pessino S.C."/>
            <person name="Combes M.C."/>
            <person name="Mariac C."/>
            <person name="Albertini E."/>
            <person name="Pupilli F."/>
            <person name="Ortiz J.P.A."/>
            <person name="Leblanc O."/>
        </authorList>
    </citation>
    <scope>NUCLEOTIDE SEQUENCE [LARGE SCALE GENOMIC DNA]</scope>
    <source>
        <strain evidence="3">R1</strain>
        <tissue evidence="3">Leaf</tissue>
    </source>
</reference>
<evidence type="ECO:0000313" key="4">
    <source>
        <dbReference type="Proteomes" id="UP001341281"/>
    </source>
</evidence>
<dbReference type="EMBL" id="CP144754">
    <property type="protein sequence ID" value="WVZ97122.1"/>
    <property type="molecule type" value="Genomic_DNA"/>
</dbReference>
<feature type="region of interest" description="Disordered" evidence="1">
    <location>
        <begin position="26"/>
        <end position="45"/>
    </location>
</feature>
<proteinExistence type="predicted"/>
<organism evidence="3 4">
    <name type="scientific">Paspalum notatum var. saurae</name>
    <dbReference type="NCBI Taxonomy" id="547442"/>
    <lineage>
        <taxon>Eukaryota</taxon>
        <taxon>Viridiplantae</taxon>
        <taxon>Streptophyta</taxon>
        <taxon>Embryophyta</taxon>
        <taxon>Tracheophyta</taxon>
        <taxon>Spermatophyta</taxon>
        <taxon>Magnoliopsida</taxon>
        <taxon>Liliopsida</taxon>
        <taxon>Poales</taxon>
        <taxon>Poaceae</taxon>
        <taxon>PACMAD clade</taxon>
        <taxon>Panicoideae</taxon>
        <taxon>Andropogonodae</taxon>
        <taxon>Paspaleae</taxon>
        <taxon>Paspalinae</taxon>
        <taxon>Paspalum</taxon>
    </lineage>
</organism>
<dbReference type="SUPFAM" id="SSF55729">
    <property type="entry name" value="Acyl-CoA N-acyltransferases (Nat)"/>
    <property type="match status" value="1"/>
</dbReference>
<protein>
    <recommendedName>
        <fullName evidence="2">N-acetyltransferase domain-containing protein</fullName>
    </recommendedName>
</protein>
<accession>A0AAQ3XHV6</accession>
<dbReference type="InterPro" id="IPR000182">
    <property type="entry name" value="GNAT_dom"/>
</dbReference>
<dbReference type="Proteomes" id="UP001341281">
    <property type="component" value="Chromosome 10"/>
</dbReference>
<dbReference type="PANTHER" id="PTHR13355">
    <property type="entry name" value="GLUCOSAMINE 6-PHOSPHATE N-ACETYLTRANSFERASE"/>
    <property type="match status" value="1"/>
</dbReference>
<evidence type="ECO:0000313" key="3">
    <source>
        <dbReference type="EMBL" id="WVZ97122.1"/>
    </source>
</evidence>
<gene>
    <name evidence="3" type="ORF">U9M48_042679</name>
</gene>
<dbReference type="PROSITE" id="PS51186">
    <property type="entry name" value="GNAT"/>
    <property type="match status" value="1"/>
</dbReference>
<name>A0AAQ3XHV6_PASNO</name>
<dbReference type="PANTHER" id="PTHR13355:SF15">
    <property type="entry name" value="GCN5-RELATED N-ACETYLTRANSFERASE 3, CHLOROPLASTIC"/>
    <property type="match status" value="1"/>
</dbReference>
<evidence type="ECO:0000259" key="2">
    <source>
        <dbReference type="PROSITE" id="PS51186"/>
    </source>
</evidence>
<feature type="domain" description="N-acetyltransferase" evidence="2">
    <location>
        <begin position="84"/>
        <end position="240"/>
    </location>
</feature>
<dbReference type="Pfam" id="PF00583">
    <property type="entry name" value="Acetyltransf_1"/>
    <property type="match status" value="1"/>
</dbReference>
<evidence type="ECO:0000256" key="1">
    <source>
        <dbReference type="SAM" id="MobiDB-lite"/>
    </source>
</evidence>
<dbReference type="InterPro" id="IPR016181">
    <property type="entry name" value="Acyl_CoA_acyltransferase"/>
</dbReference>